<gene>
    <name evidence="6" type="ORF">CMC5_033860</name>
</gene>
<dbReference type="GO" id="GO:0015562">
    <property type="term" value="F:efflux transmembrane transporter activity"/>
    <property type="evidence" value="ECO:0007669"/>
    <property type="project" value="TreeGrafter"/>
</dbReference>
<dbReference type="AlphaFoldDB" id="A0A0K1EF91"/>
<dbReference type="Pfam" id="PF25954">
    <property type="entry name" value="Beta-barrel_RND_2"/>
    <property type="match status" value="1"/>
</dbReference>
<feature type="domain" description="CusB-like beta-barrel" evidence="5">
    <location>
        <begin position="264"/>
        <end position="339"/>
    </location>
</feature>
<proteinExistence type="inferred from homology"/>
<keyword evidence="3" id="KW-0472">Membrane</keyword>
<dbReference type="PANTHER" id="PTHR30469:SF33">
    <property type="entry name" value="SLR1207 PROTEIN"/>
    <property type="match status" value="1"/>
</dbReference>
<evidence type="ECO:0000259" key="5">
    <source>
        <dbReference type="Pfam" id="PF25954"/>
    </source>
</evidence>
<evidence type="ECO:0000313" key="7">
    <source>
        <dbReference type="Proteomes" id="UP000067626"/>
    </source>
</evidence>
<dbReference type="Gene3D" id="2.40.50.100">
    <property type="match status" value="2"/>
</dbReference>
<reference evidence="6 7" key="1">
    <citation type="submission" date="2015-07" db="EMBL/GenBank/DDBJ databases">
        <title>Genome analysis of myxobacterium Chondromyces crocatus Cm c5 reveals a high potential for natural compound synthesis and the genetic basis for the loss of fruiting body formation.</title>
        <authorList>
            <person name="Zaburannyi N."/>
            <person name="Bunk B."/>
            <person name="Maier J."/>
            <person name="Overmann J."/>
            <person name="Mueller R."/>
        </authorList>
    </citation>
    <scope>NUCLEOTIDE SEQUENCE [LARGE SCALE GENOMIC DNA]</scope>
    <source>
        <strain evidence="6 7">Cm c5</strain>
    </source>
</reference>
<keyword evidence="3" id="KW-0812">Transmembrane</keyword>
<feature type="domain" description="Multidrug resistance protein MdtA-like barrel-sandwich hybrid" evidence="4">
    <location>
        <begin position="97"/>
        <end position="251"/>
    </location>
</feature>
<dbReference type="Gene3D" id="2.40.30.170">
    <property type="match status" value="1"/>
</dbReference>
<dbReference type="InterPro" id="IPR058625">
    <property type="entry name" value="MdtA-like_BSH"/>
</dbReference>
<dbReference type="GO" id="GO:1990281">
    <property type="term" value="C:efflux pump complex"/>
    <property type="evidence" value="ECO:0007669"/>
    <property type="project" value="TreeGrafter"/>
</dbReference>
<dbReference type="InterPro" id="IPR006143">
    <property type="entry name" value="RND_pump_MFP"/>
</dbReference>
<dbReference type="SUPFAM" id="SSF111369">
    <property type="entry name" value="HlyD-like secretion proteins"/>
    <property type="match status" value="1"/>
</dbReference>
<name>A0A0K1EF91_CHOCO</name>
<feature type="region of interest" description="Disordered" evidence="2">
    <location>
        <begin position="1"/>
        <end position="28"/>
    </location>
</feature>
<dbReference type="RefSeq" id="WP_050431362.1">
    <property type="nucleotide sequence ID" value="NZ_CP012159.1"/>
</dbReference>
<feature type="region of interest" description="Disordered" evidence="2">
    <location>
        <begin position="356"/>
        <end position="379"/>
    </location>
</feature>
<dbReference type="STRING" id="52.CMC5_033860"/>
<keyword evidence="3" id="KW-1133">Transmembrane helix</keyword>
<evidence type="ECO:0000259" key="4">
    <source>
        <dbReference type="Pfam" id="PF25917"/>
    </source>
</evidence>
<comment type="similarity">
    <text evidence="1">Belongs to the membrane fusion protein (MFP) (TC 8.A.1) family.</text>
</comment>
<evidence type="ECO:0000256" key="1">
    <source>
        <dbReference type="ARBA" id="ARBA00009477"/>
    </source>
</evidence>
<evidence type="ECO:0000256" key="2">
    <source>
        <dbReference type="SAM" id="MobiDB-lite"/>
    </source>
</evidence>
<dbReference type="NCBIfam" id="TIGR01730">
    <property type="entry name" value="RND_mfp"/>
    <property type="match status" value="1"/>
</dbReference>
<dbReference type="Proteomes" id="UP000067626">
    <property type="component" value="Chromosome"/>
</dbReference>
<dbReference type="PATRIC" id="fig|52.7.peg.3728"/>
<evidence type="ECO:0000313" key="6">
    <source>
        <dbReference type="EMBL" id="AKT39238.1"/>
    </source>
</evidence>
<accession>A0A0K1EF91</accession>
<dbReference type="Pfam" id="PF25917">
    <property type="entry name" value="BSH_RND"/>
    <property type="match status" value="1"/>
</dbReference>
<dbReference type="OrthoDB" id="9784484at2"/>
<protein>
    <submittedName>
        <fullName evidence="6">Hemolysin D</fullName>
    </submittedName>
</protein>
<dbReference type="PANTHER" id="PTHR30469">
    <property type="entry name" value="MULTIDRUG RESISTANCE PROTEIN MDTA"/>
    <property type="match status" value="1"/>
</dbReference>
<dbReference type="KEGG" id="ccro:CMC5_033860"/>
<organism evidence="6 7">
    <name type="scientific">Chondromyces crocatus</name>
    <dbReference type="NCBI Taxonomy" id="52"/>
    <lineage>
        <taxon>Bacteria</taxon>
        <taxon>Pseudomonadati</taxon>
        <taxon>Myxococcota</taxon>
        <taxon>Polyangia</taxon>
        <taxon>Polyangiales</taxon>
        <taxon>Polyangiaceae</taxon>
        <taxon>Chondromyces</taxon>
    </lineage>
</organism>
<feature type="transmembrane region" description="Helical" evidence="3">
    <location>
        <begin position="44"/>
        <end position="61"/>
    </location>
</feature>
<evidence type="ECO:0000256" key="3">
    <source>
        <dbReference type="SAM" id="Phobius"/>
    </source>
</evidence>
<dbReference type="EMBL" id="CP012159">
    <property type="protein sequence ID" value="AKT39238.1"/>
    <property type="molecule type" value="Genomic_DNA"/>
</dbReference>
<keyword evidence="7" id="KW-1185">Reference proteome</keyword>
<dbReference type="InterPro" id="IPR058792">
    <property type="entry name" value="Beta-barrel_RND_2"/>
</dbReference>
<sequence length="431" mass="45620">MTRATAQPERPSTKQHTEPPQGDPEVLKTLGLPERPRRRWVKRVIVLAVVVLAIVGIGRWLKQRRLDAAQPRYEDAEVVRGDLAVTVTATGTLEGLNTVDVGAEVSGRVLKVLVDFNDQVEPGQLLAEIDPEPFQATVDESSARVASAGANLLQVKATLEEARAKLAQGEAQAAEGLISKQDLITLRATAARAEAALAGANADATLARAQMKNARTKLDRAKILSPFKGVVLSRQIEVGQTVTAGFQTPVLFKLAEDLTRMRLHVYVDEADVGQVREGQEATFTVDAYPGKTFASKVLSLRNEPKSDAGVVSYEAVLAVDNTALLLRPGMTATATVTTEARKDVMLVPNAALRFAPPTPGGPGGPGGPPGGGMKLAGPTIEGPRVWVLENDQPTPKPVTVGSTDGQRTEITSAAVQPGTRVLTDLAETSAP</sequence>
<feature type="compositionally biased region" description="Pro residues" evidence="2">
    <location>
        <begin position="356"/>
        <end position="368"/>
    </location>
</feature>